<feature type="transmembrane region" description="Helical" evidence="9">
    <location>
        <begin position="327"/>
        <end position="349"/>
    </location>
</feature>
<dbReference type="InterPro" id="IPR050367">
    <property type="entry name" value="APC_superfamily"/>
</dbReference>
<feature type="transmembrane region" description="Helical" evidence="9">
    <location>
        <begin position="409"/>
        <end position="427"/>
    </location>
</feature>
<keyword evidence="7 9" id="KW-0472">Membrane</keyword>
<feature type="transmembrane region" description="Helical" evidence="9">
    <location>
        <begin position="197"/>
        <end position="218"/>
    </location>
</feature>
<reference evidence="10 11" key="1">
    <citation type="submission" date="2017-01" db="EMBL/GenBank/DDBJ databases">
        <title>A new Hymenobacter.</title>
        <authorList>
            <person name="Liang Y."/>
            <person name="Feng F."/>
        </authorList>
    </citation>
    <scope>NUCLEOTIDE SEQUENCE [LARGE SCALE GENOMIC DNA]</scope>
    <source>
        <strain evidence="10">MIMBbqt21</strain>
    </source>
</reference>
<comment type="subcellular location">
    <subcellularLocation>
        <location evidence="1">Cell membrane</location>
        <topology evidence="1">Multi-pass membrane protein</topology>
    </subcellularLocation>
</comment>
<accession>A0A243WH54</accession>
<dbReference type="GO" id="GO:0022857">
    <property type="term" value="F:transmembrane transporter activity"/>
    <property type="evidence" value="ECO:0007669"/>
    <property type="project" value="InterPro"/>
</dbReference>
<feature type="transmembrane region" description="Helical" evidence="9">
    <location>
        <begin position="384"/>
        <end position="403"/>
    </location>
</feature>
<evidence type="ECO:0000256" key="1">
    <source>
        <dbReference type="ARBA" id="ARBA00004651"/>
    </source>
</evidence>
<feature type="transmembrane region" description="Helical" evidence="9">
    <location>
        <begin position="123"/>
        <end position="147"/>
    </location>
</feature>
<feature type="transmembrane region" description="Helical" evidence="9">
    <location>
        <begin position="20"/>
        <end position="39"/>
    </location>
</feature>
<evidence type="ECO:0000256" key="6">
    <source>
        <dbReference type="ARBA" id="ARBA00022989"/>
    </source>
</evidence>
<dbReference type="EMBL" id="MTSE01000002">
    <property type="protein sequence ID" value="OUJ75148.1"/>
    <property type="molecule type" value="Genomic_DNA"/>
</dbReference>
<dbReference type="PIRSF" id="PIRSF006060">
    <property type="entry name" value="AA_transporter"/>
    <property type="match status" value="1"/>
</dbReference>
<comment type="function">
    <text evidence="8">Major component of the acid-resistance (AR) system allowing enteric pathogens to survive the acidic environment in the stomach. Exchanges extracellular arginine for its intracellular decarboxylation product agmatine (Agm) thereby expelling intracellular protons. Probably undergoes several conformational states in order to translocate the substrate across the membrane; keeps the substrate accessible to only 1 side of the membrane at a time by opening and closing 3 membrane-internal gates.</text>
</comment>
<feature type="transmembrane region" description="Helical" evidence="9">
    <location>
        <begin position="230"/>
        <end position="254"/>
    </location>
</feature>
<evidence type="ECO:0000313" key="10">
    <source>
        <dbReference type="EMBL" id="OUJ75148.1"/>
    </source>
</evidence>
<evidence type="ECO:0000256" key="7">
    <source>
        <dbReference type="ARBA" id="ARBA00023136"/>
    </source>
</evidence>
<feature type="transmembrane region" description="Helical" evidence="9">
    <location>
        <begin position="274"/>
        <end position="295"/>
    </location>
</feature>
<feature type="transmembrane region" description="Helical" evidence="9">
    <location>
        <begin position="355"/>
        <end position="372"/>
    </location>
</feature>
<sequence>MTSTSPAAARPELVRGIRRWDFVALIINITIGAGILGLPAKIYALVGTYSLAAYVVSAAVVSLIILCFAEVSSRFSGAGGPYLYAREAFGPLVGFEVGWLLWISRLASFAALCNLFVDYAAYFWPTVGAGMGRAALMTGLIAGLTLLNWVGVRTASLVNNLFTVSKLVLLVLFTAVGLFFVNWQAFSFAVLPTYPSFSSAVLLLIFTFSGFDVAAIPASEIQQPQRNVPFALFTAIATVAVLFLLVQVVCIGTLPNLATSERPLASASQQFLGSAGGALVAAAAMLTALGTLNALMLTGPRLLFALAEQGQIPAIFRATHPRFRTPYVALLVSAVLKLGLAISGTFIYALTLSTIIRLTYFALTCAALPVLRRRRPTQPAPFRVLGGGVVAALCVGLCLWLLLSSTGTEARDVALLAIVGLGVYFAANQRGVKPAK</sequence>
<dbReference type="InterPro" id="IPR002293">
    <property type="entry name" value="AA/rel_permease1"/>
</dbReference>
<evidence type="ECO:0000256" key="9">
    <source>
        <dbReference type="SAM" id="Phobius"/>
    </source>
</evidence>
<dbReference type="PANTHER" id="PTHR42770:SF18">
    <property type="entry name" value="ARGININE_AGMATINE ANTIPORTER"/>
    <property type="match status" value="1"/>
</dbReference>
<evidence type="ECO:0000256" key="5">
    <source>
        <dbReference type="ARBA" id="ARBA00022692"/>
    </source>
</evidence>
<feature type="transmembrane region" description="Helical" evidence="9">
    <location>
        <begin position="167"/>
        <end position="191"/>
    </location>
</feature>
<evidence type="ECO:0000256" key="2">
    <source>
        <dbReference type="ARBA" id="ARBA00008220"/>
    </source>
</evidence>
<feature type="transmembrane region" description="Helical" evidence="9">
    <location>
        <begin position="92"/>
        <end position="117"/>
    </location>
</feature>
<protein>
    <recommendedName>
        <fullName evidence="3">Arginine/agmatine antiporter</fullName>
    </recommendedName>
</protein>
<comment type="similarity">
    <text evidence="2">Belongs to the amino acid-polyamine-organocation (APC) superfamily. Basic amino acid/polyamine antiporter (APA) (TC 2.A.3.2) family.</text>
</comment>
<comment type="caution">
    <text evidence="10">The sequence shown here is derived from an EMBL/GenBank/DDBJ whole genome shotgun (WGS) entry which is preliminary data.</text>
</comment>
<name>A0A243WH54_9BACT</name>
<dbReference type="Pfam" id="PF13520">
    <property type="entry name" value="AA_permease_2"/>
    <property type="match status" value="1"/>
</dbReference>
<dbReference type="PANTHER" id="PTHR42770">
    <property type="entry name" value="AMINO ACID TRANSPORTER-RELATED"/>
    <property type="match status" value="1"/>
</dbReference>
<dbReference type="Gene3D" id="1.20.1740.10">
    <property type="entry name" value="Amino acid/polyamine transporter I"/>
    <property type="match status" value="1"/>
</dbReference>
<evidence type="ECO:0000256" key="4">
    <source>
        <dbReference type="ARBA" id="ARBA00022475"/>
    </source>
</evidence>
<evidence type="ECO:0000313" key="11">
    <source>
        <dbReference type="Proteomes" id="UP000194873"/>
    </source>
</evidence>
<dbReference type="RefSeq" id="WP_086592695.1">
    <property type="nucleotide sequence ID" value="NZ_MTSE01000002.1"/>
</dbReference>
<keyword evidence="5 9" id="KW-0812">Transmembrane</keyword>
<evidence type="ECO:0000256" key="3">
    <source>
        <dbReference type="ARBA" id="ARBA00021069"/>
    </source>
</evidence>
<proteinExistence type="inferred from homology"/>
<dbReference type="AlphaFoldDB" id="A0A243WH54"/>
<dbReference type="Proteomes" id="UP000194873">
    <property type="component" value="Unassembled WGS sequence"/>
</dbReference>
<evidence type="ECO:0000256" key="8">
    <source>
        <dbReference type="ARBA" id="ARBA00045636"/>
    </source>
</evidence>
<dbReference type="GO" id="GO:0005886">
    <property type="term" value="C:plasma membrane"/>
    <property type="evidence" value="ECO:0007669"/>
    <property type="project" value="UniProtKB-SubCell"/>
</dbReference>
<dbReference type="OrthoDB" id="9806937at2"/>
<keyword evidence="4" id="KW-1003">Cell membrane</keyword>
<keyword evidence="11" id="KW-1185">Reference proteome</keyword>
<keyword evidence="6 9" id="KW-1133">Transmembrane helix</keyword>
<feature type="transmembrane region" description="Helical" evidence="9">
    <location>
        <begin position="51"/>
        <end position="71"/>
    </location>
</feature>
<organism evidence="10 11">
    <name type="scientific">Hymenobacter crusticola</name>
    <dbReference type="NCBI Taxonomy" id="1770526"/>
    <lineage>
        <taxon>Bacteria</taxon>
        <taxon>Pseudomonadati</taxon>
        <taxon>Bacteroidota</taxon>
        <taxon>Cytophagia</taxon>
        <taxon>Cytophagales</taxon>
        <taxon>Hymenobacteraceae</taxon>
        <taxon>Hymenobacter</taxon>
    </lineage>
</organism>
<gene>
    <name evidence="10" type="ORF">BXP70_03740</name>
</gene>